<dbReference type="OrthoDB" id="1439547at2"/>
<keyword evidence="2" id="KW-1185">Reference proteome</keyword>
<dbReference type="EMBL" id="FWXT01000001">
    <property type="protein sequence ID" value="SMC36982.1"/>
    <property type="molecule type" value="Genomic_DNA"/>
</dbReference>
<reference evidence="2" key="1">
    <citation type="submission" date="2017-04" db="EMBL/GenBank/DDBJ databases">
        <authorList>
            <person name="Varghese N."/>
            <person name="Submissions S."/>
        </authorList>
    </citation>
    <scope>NUCLEOTIDE SEQUENCE [LARGE SCALE GENOMIC DNA]</scope>
    <source>
        <strain evidence="2">DSM 12126</strain>
    </source>
</reference>
<evidence type="ECO:0000313" key="1">
    <source>
        <dbReference type="EMBL" id="SMC36982.1"/>
    </source>
</evidence>
<dbReference type="Proteomes" id="UP000192756">
    <property type="component" value="Unassembled WGS sequence"/>
</dbReference>
<dbReference type="RefSeq" id="WP_084236219.1">
    <property type="nucleotide sequence ID" value="NZ_FWXT01000001.1"/>
</dbReference>
<proteinExistence type="predicted"/>
<evidence type="ECO:0000313" key="2">
    <source>
        <dbReference type="Proteomes" id="UP000192756"/>
    </source>
</evidence>
<organism evidence="1 2">
    <name type="scientific">Pedobacter africanus</name>
    <dbReference type="NCBI Taxonomy" id="151894"/>
    <lineage>
        <taxon>Bacteria</taxon>
        <taxon>Pseudomonadati</taxon>
        <taxon>Bacteroidota</taxon>
        <taxon>Sphingobacteriia</taxon>
        <taxon>Sphingobacteriales</taxon>
        <taxon>Sphingobacteriaceae</taxon>
        <taxon>Pedobacter</taxon>
    </lineage>
</organism>
<sequence>MNFYLIRNRKASWGDYGNIFLIGTFLPAVYPYNKYIAVVESIKQTLEKYDLKGLDFSKGKKKKIIPIDWQNWAIEEPIPRKPKSVEPEDFILKGKHDELLANEMDEIWIISPADTARVVIDRDKKVHDECNHISLDLTGWNESDVI</sequence>
<dbReference type="AlphaFoldDB" id="A0A1W1YLH8"/>
<accession>A0A1W1YLH8</accession>
<protein>
    <submittedName>
        <fullName evidence="1">Uncharacterized protein</fullName>
    </submittedName>
</protein>
<name>A0A1W1YLH8_9SPHI</name>
<dbReference type="STRING" id="151894.SAMN04488524_0008"/>
<gene>
    <name evidence="1" type="ORF">SAMN04488524_0008</name>
</gene>